<dbReference type="PANTHER" id="PTHR19211:SF129">
    <property type="entry name" value="ABC TRANSPORTER ATP-BINDING PROTEIN"/>
    <property type="match status" value="1"/>
</dbReference>
<evidence type="ECO:0000256" key="3">
    <source>
        <dbReference type="ARBA" id="ARBA00022840"/>
    </source>
</evidence>
<dbReference type="Proteomes" id="UP000650833">
    <property type="component" value="Unassembled WGS sequence"/>
</dbReference>
<sequence>MASQQFNDQLNQFKIKLDEDSLEYIGGMLGDMTLTDHDEVRESTETFLIDANINDKARNDFYKALFSNELFNDKSVKTTTTAGDGPVLLRNNNKNETAVQEESKGDAEEEDKQPITKKRVTGAKRVGKRGVRGKQTAAAAGAASSEDDEPNLVAISQQSRFHTETLETSNKEIDLPGVQISVNQLDLLVDAHLKLKALTRYGLVGQNGVGKSVLMKCLADNILVGLPQNLNILHISQLEEFDENTTVVQEVLSADQKATIAVREYEVLRAVIGDTAPTSKQNSKANQELNNVVFSIMQSRIKDRLDDANRLANKRSGLRGREARKELVKMEKEYSDFCKQNPQKYVTTDMVNEVIAQVFERVELVDQEERKNRAQKLLKGLGFSEAQSVSLISTFSGGWRMRIALAKSLFMKPDILLLDEPTNHLDLPAILWLQEYIISDTNDMIVVVVSHDREFLNNVTDETIILKDKQLKYHPGNYQDWEANTEEQRIRKQNMLDNTEKKRKKIQASIEHNLQQAKSTGDDKRHGMVKSRQKKLDRLGMEKTEDGKRFKQSYRAGFHLNARVDIVVEQGVKTASIKIPQPNQLRYNGPAFRMNEASFKYKGSSKSVIEKFSINIEPNARIAFIGPNGCGKSTLLNMLTGKTQPTEGEVYRHTLLRVGYFSQHVVDQLDLDLSPVECMMKQYPTMSEHECRAHFGTVGVSGKLVLRKIRSLSGGQRNRIAFAMILYERPHVLVLDEITNHLDMGTVEMLVDALADFSGALIVVSHDVWFLKQVLEPETDGSESDEEEEPIQREVFTIKQGIVKKWEKGIDAYVSSVLRTVKKQNKLL</sequence>
<dbReference type="Pfam" id="PF00005">
    <property type="entry name" value="ABC_tran"/>
    <property type="match status" value="2"/>
</dbReference>
<feature type="region of interest" description="Disordered" evidence="4">
    <location>
        <begin position="76"/>
        <end position="149"/>
    </location>
</feature>
<organism evidence="6 7">
    <name type="scientific">Mucor plumbeus</name>
    <dbReference type="NCBI Taxonomy" id="97098"/>
    <lineage>
        <taxon>Eukaryota</taxon>
        <taxon>Fungi</taxon>
        <taxon>Fungi incertae sedis</taxon>
        <taxon>Mucoromycota</taxon>
        <taxon>Mucoromycotina</taxon>
        <taxon>Mucoromycetes</taxon>
        <taxon>Mucorales</taxon>
        <taxon>Mucorineae</taxon>
        <taxon>Mucoraceae</taxon>
        <taxon>Mucor</taxon>
    </lineage>
</organism>
<evidence type="ECO:0000313" key="7">
    <source>
        <dbReference type="Proteomes" id="UP000650833"/>
    </source>
</evidence>
<feature type="domain" description="ABC transporter" evidence="5">
    <location>
        <begin position="173"/>
        <end position="493"/>
    </location>
</feature>
<evidence type="ECO:0000256" key="2">
    <source>
        <dbReference type="ARBA" id="ARBA00022741"/>
    </source>
</evidence>
<feature type="region of interest" description="Disordered" evidence="4">
    <location>
        <begin position="516"/>
        <end position="535"/>
    </location>
</feature>
<dbReference type="GO" id="GO:0005524">
    <property type="term" value="F:ATP binding"/>
    <property type="evidence" value="ECO:0007669"/>
    <property type="project" value="UniProtKB-KW"/>
</dbReference>
<dbReference type="InterPro" id="IPR032781">
    <property type="entry name" value="ABC_tran_Xtn"/>
</dbReference>
<keyword evidence="2" id="KW-0547">Nucleotide-binding</keyword>
<reference evidence="6" key="1">
    <citation type="submission" date="2020-12" db="EMBL/GenBank/DDBJ databases">
        <title>Metabolic potential, ecology and presence of endohyphal bacteria is reflected in genomic diversity of Mucoromycotina.</title>
        <authorList>
            <person name="Muszewska A."/>
            <person name="Okrasinska A."/>
            <person name="Steczkiewicz K."/>
            <person name="Drgas O."/>
            <person name="Orlowska M."/>
            <person name="Perlinska-Lenart U."/>
            <person name="Aleksandrzak-Piekarczyk T."/>
            <person name="Szatraj K."/>
            <person name="Zielenkiewicz U."/>
            <person name="Pilsyk S."/>
            <person name="Malc E."/>
            <person name="Mieczkowski P."/>
            <person name="Kruszewska J.S."/>
            <person name="Biernat P."/>
            <person name="Pawlowska J."/>
        </authorList>
    </citation>
    <scope>NUCLEOTIDE SEQUENCE</scope>
    <source>
        <strain evidence="6">CBS 226.32</strain>
    </source>
</reference>
<dbReference type="SMART" id="SM00382">
    <property type="entry name" value="AAA"/>
    <property type="match status" value="2"/>
</dbReference>
<protein>
    <recommendedName>
        <fullName evidence="5">ABC transporter domain-containing protein</fullName>
    </recommendedName>
</protein>
<dbReference type="FunFam" id="3.40.50.300:FF:001092">
    <property type="entry name" value="ATP-binding cassette sub-family F member 2"/>
    <property type="match status" value="1"/>
</dbReference>
<feature type="compositionally biased region" description="Polar residues" evidence="4">
    <location>
        <begin position="90"/>
        <end position="100"/>
    </location>
</feature>
<dbReference type="EMBL" id="JAEPRC010001080">
    <property type="protein sequence ID" value="KAG2190046.1"/>
    <property type="molecule type" value="Genomic_DNA"/>
</dbReference>
<dbReference type="FunFam" id="3.40.50.300:FF:000011">
    <property type="entry name" value="Putative ABC transporter ATP-binding component"/>
    <property type="match status" value="1"/>
</dbReference>
<dbReference type="PROSITE" id="PS50893">
    <property type="entry name" value="ABC_TRANSPORTER_2"/>
    <property type="match status" value="2"/>
</dbReference>
<feature type="domain" description="ABC transporter" evidence="5">
    <location>
        <begin position="592"/>
        <end position="808"/>
    </location>
</feature>
<dbReference type="OrthoDB" id="2110130at2759"/>
<comment type="caution">
    <text evidence="6">The sequence shown here is derived from an EMBL/GenBank/DDBJ whole genome shotgun (WGS) entry which is preliminary data.</text>
</comment>
<name>A0A8H7QCW7_9FUNG</name>
<evidence type="ECO:0000259" key="5">
    <source>
        <dbReference type="PROSITE" id="PS50893"/>
    </source>
</evidence>
<keyword evidence="1" id="KW-0677">Repeat</keyword>
<dbReference type="InterPro" id="IPR003439">
    <property type="entry name" value="ABC_transporter-like_ATP-bd"/>
</dbReference>
<dbReference type="CDD" id="cd03221">
    <property type="entry name" value="ABCF_EF-3"/>
    <property type="match status" value="1"/>
</dbReference>
<feature type="compositionally biased region" description="Basic residues" evidence="4">
    <location>
        <begin position="115"/>
        <end position="132"/>
    </location>
</feature>
<gene>
    <name evidence="6" type="ORF">INT46_006797</name>
</gene>
<dbReference type="Pfam" id="PF12848">
    <property type="entry name" value="ABC_tran_Xtn"/>
    <property type="match status" value="1"/>
</dbReference>
<keyword evidence="7" id="KW-1185">Reference proteome</keyword>
<dbReference type="AlphaFoldDB" id="A0A8H7QCW7"/>
<dbReference type="InterPro" id="IPR017871">
    <property type="entry name" value="ABC_transporter-like_CS"/>
</dbReference>
<dbReference type="GO" id="GO:0016887">
    <property type="term" value="F:ATP hydrolysis activity"/>
    <property type="evidence" value="ECO:0007669"/>
    <property type="project" value="InterPro"/>
</dbReference>
<dbReference type="InterPro" id="IPR027417">
    <property type="entry name" value="P-loop_NTPase"/>
</dbReference>
<evidence type="ECO:0000256" key="4">
    <source>
        <dbReference type="SAM" id="MobiDB-lite"/>
    </source>
</evidence>
<accession>A0A8H7QCW7</accession>
<feature type="compositionally biased region" description="Low complexity" evidence="4">
    <location>
        <begin position="133"/>
        <end position="143"/>
    </location>
</feature>
<keyword evidence="3" id="KW-0067">ATP-binding</keyword>
<dbReference type="InterPro" id="IPR003593">
    <property type="entry name" value="AAA+_ATPase"/>
</dbReference>
<proteinExistence type="predicted"/>
<evidence type="ECO:0000256" key="1">
    <source>
        <dbReference type="ARBA" id="ARBA00022737"/>
    </source>
</evidence>
<dbReference type="InterPro" id="IPR050611">
    <property type="entry name" value="ABCF"/>
</dbReference>
<dbReference type="SUPFAM" id="SSF52540">
    <property type="entry name" value="P-loop containing nucleoside triphosphate hydrolases"/>
    <property type="match status" value="2"/>
</dbReference>
<dbReference type="Gene3D" id="3.40.50.300">
    <property type="entry name" value="P-loop containing nucleotide triphosphate hydrolases"/>
    <property type="match status" value="2"/>
</dbReference>
<dbReference type="PROSITE" id="PS00211">
    <property type="entry name" value="ABC_TRANSPORTER_1"/>
    <property type="match status" value="2"/>
</dbReference>
<evidence type="ECO:0000313" key="6">
    <source>
        <dbReference type="EMBL" id="KAG2190046.1"/>
    </source>
</evidence>
<dbReference type="PANTHER" id="PTHR19211">
    <property type="entry name" value="ATP-BINDING TRANSPORT PROTEIN-RELATED"/>
    <property type="match status" value="1"/>
</dbReference>